<dbReference type="EMBL" id="DS268112">
    <property type="protein sequence ID" value="KMM70184.1"/>
    <property type="molecule type" value="Genomic_DNA"/>
</dbReference>
<protein>
    <submittedName>
        <fullName evidence="2">Uncharacterized protein</fullName>
    </submittedName>
</protein>
<gene>
    <name evidence="2" type="ORF">CPAG_06496</name>
</gene>
<accession>A0A0J6FMR7</accession>
<evidence type="ECO:0000313" key="3">
    <source>
        <dbReference type="Proteomes" id="UP000054567"/>
    </source>
</evidence>
<name>A0A0J6FMR7_COCPO</name>
<dbReference type="VEuPathDB" id="FungiDB:CPAG_06496"/>
<feature type="transmembrane region" description="Helical" evidence="1">
    <location>
        <begin position="25"/>
        <end position="47"/>
    </location>
</feature>
<organism evidence="2 3">
    <name type="scientific">Coccidioides posadasii RMSCC 3488</name>
    <dbReference type="NCBI Taxonomy" id="454284"/>
    <lineage>
        <taxon>Eukaryota</taxon>
        <taxon>Fungi</taxon>
        <taxon>Dikarya</taxon>
        <taxon>Ascomycota</taxon>
        <taxon>Pezizomycotina</taxon>
        <taxon>Eurotiomycetes</taxon>
        <taxon>Eurotiomycetidae</taxon>
        <taxon>Onygenales</taxon>
        <taxon>Onygenaceae</taxon>
        <taxon>Coccidioides</taxon>
    </lineage>
</organism>
<evidence type="ECO:0000313" key="2">
    <source>
        <dbReference type="EMBL" id="KMM70184.1"/>
    </source>
</evidence>
<keyword evidence="1" id="KW-0472">Membrane</keyword>
<keyword evidence="1" id="KW-0812">Transmembrane</keyword>
<sequence>MKLLIGLWLREVRPRLLEGHMREKWLVFTAYWSYVLTWFVQVAAHLVKLHAWLLCN</sequence>
<keyword evidence="1" id="KW-1133">Transmembrane helix</keyword>
<proteinExistence type="predicted"/>
<reference evidence="3" key="3">
    <citation type="journal article" date="2010" name="Genome Res.">
        <title>Population genomic sequencing of Coccidioides fungi reveals recent hybridization and transposon control.</title>
        <authorList>
            <person name="Neafsey D.E."/>
            <person name="Barker B.M."/>
            <person name="Sharpton T.J."/>
            <person name="Stajich J.E."/>
            <person name="Park D.J."/>
            <person name="Whiston E."/>
            <person name="Hung C.-Y."/>
            <person name="McMahan C."/>
            <person name="White J."/>
            <person name="Sykes S."/>
            <person name="Heiman D."/>
            <person name="Young S."/>
            <person name="Zeng Q."/>
            <person name="Abouelleil A."/>
            <person name="Aftuck L."/>
            <person name="Bessette D."/>
            <person name="Brown A."/>
            <person name="FitzGerald M."/>
            <person name="Lui A."/>
            <person name="Macdonald J.P."/>
            <person name="Priest M."/>
            <person name="Orbach M.J."/>
            <person name="Galgiani J.N."/>
            <person name="Kirkland T.N."/>
            <person name="Cole G.T."/>
            <person name="Birren B.W."/>
            <person name="Henn M.R."/>
            <person name="Taylor J.W."/>
            <person name="Rounsley S.D."/>
        </authorList>
    </citation>
    <scope>NUCLEOTIDE SEQUENCE [LARGE SCALE GENOMIC DNA]</scope>
    <source>
        <strain evidence="3">RMSCC 3488</strain>
    </source>
</reference>
<reference evidence="2 3" key="1">
    <citation type="submission" date="2007-06" db="EMBL/GenBank/DDBJ databases">
        <title>The Genome Sequence of Coccidioides posadasii RMSCC_3488.</title>
        <authorList>
            <consortium name="Coccidioides Genome Resources Consortium"/>
            <consortium name="The Broad Institute Genome Sequencing Platform"/>
            <person name="Henn M.R."/>
            <person name="Sykes S."/>
            <person name="Young S."/>
            <person name="Jaffe D."/>
            <person name="Berlin A."/>
            <person name="Alvarez P."/>
            <person name="Butler J."/>
            <person name="Gnerre S."/>
            <person name="Grabherr M."/>
            <person name="Mauceli E."/>
            <person name="Brockman W."/>
            <person name="Kodira C."/>
            <person name="Alvarado L."/>
            <person name="Zeng Q."/>
            <person name="Crawford M."/>
            <person name="Antoine C."/>
            <person name="Devon K."/>
            <person name="Galgiani J."/>
            <person name="Orsborn K."/>
            <person name="Lewis M.L."/>
            <person name="Nusbaum C."/>
            <person name="Galagan J."/>
            <person name="Birren B."/>
        </authorList>
    </citation>
    <scope>NUCLEOTIDE SEQUENCE [LARGE SCALE GENOMIC DNA]</scope>
    <source>
        <strain evidence="2 3">RMSCC 3488</strain>
    </source>
</reference>
<dbReference type="Proteomes" id="UP000054567">
    <property type="component" value="Unassembled WGS sequence"/>
</dbReference>
<reference evidence="3" key="2">
    <citation type="journal article" date="2009" name="Genome Res.">
        <title>Comparative genomic analyses of the human fungal pathogens Coccidioides and their relatives.</title>
        <authorList>
            <person name="Sharpton T.J."/>
            <person name="Stajich J.E."/>
            <person name="Rounsley S.D."/>
            <person name="Gardner M.J."/>
            <person name="Wortman J.R."/>
            <person name="Jordar V.S."/>
            <person name="Maiti R."/>
            <person name="Kodira C.D."/>
            <person name="Neafsey D.E."/>
            <person name="Zeng Q."/>
            <person name="Hung C.-Y."/>
            <person name="McMahan C."/>
            <person name="Muszewska A."/>
            <person name="Grynberg M."/>
            <person name="Mandel M.A."/>
            <person name="Kellner E.M."/>
            <person name="Barker B.M."/>
            <person name="Galgiani J.N."/>
            <person name="Orbach M.J."/>
            <person name="Kirkland T.N."/>
            <person name="Cole G.T."/>
            <person name="Henn M.R."/>
            <person name="Birren B.W."/>
            <person name="Taylor J.W."/>
        </authorList>
    </citation>
    <scope>NUCLEOTIDE SEQUENCE [LARGE SCALE GENOMIC DNA]</scope>
    <source>
        <strain evidence="3">RMSCC 3488</strain>
    </source>
</reference>
<evidence type="ECO:0000256" key="1">
    <source>
        <dbReference type="SAM" id="Phobius"/>
    </source>
</evidence>
<dbReference type="AlphaFoldDB" id="A0A0J6FMR7"/>